<protein>
    <submittedName>
        <fullName evidence="2">GNAT family N-acetyltransferase</fullName>
    </submittedName>
</protein>
<feature type="domain" description="N-acetyltransferase" evidence="1">
    <location>
        <begin position="1"/>
        <end position="172"/>
    </location>
</feature>
<dbReference type="PANTHER" id="PTHR43617">
    <property type="entry name" value="L-AMINO ACID N-ACETYLTRANSFERASE"/>
    <property type="match status" value="1"/>
</dbReference>
<dbReference type="AlphaFoldDB" id="A0A4U1BYL9"/>
<sequence>MKITKATLEDVKELNKLVNSAYRGEESKKGWTTEAEILGGIRIDEEALASLLAKPRVSILKLSDENGTILGTVCLEVKAHELHLGLFSVSPLSQGKGIGKLLLMAAEQDALENDCTKIVISVISKRVELIAWYSRHGYVATGSSVTFEEIEGRFGEPKVASISLIEMEKKLDT</sequence>
<dbReference type="GO" id="GO:0016747">
    <property type="term" value="F:acyltransferase activity, transferring groups other than amino-acyl groups"/>
    <property type="evidence" value="ECO:0007669"/>
    <property type="project" value="InterPro"/>
</dbReference>
<dbReference type="PROSITE" id="PS51186">
    <property type="entry name" value="GNAT"/>
    <property type="match status" value="1"/>
</dbReference>
<dbReference type="EMBL" id="SWBO01000017">
    <property type="protein sequence ID" value="TKB96539.1"/>
    <property type="molecule type" value="Genomic_DNA"/>
</dbReference>
<evidence type="ECO:0000259" key="1">
    <source>
        <dbReference type="PROSITE" id="PS51186"/>
    </source>
</evidence>
<dbReference type="PANTHER" id="PTHR43617:SF9">
    <property type="entry name" value="GNAT FAMILY ACETYLTRANSFERASE"/>
    <property type="match status" value="1"/>
</dbReference>
<keyword evidence="3" id="KW-1185">Reference proteome</keyword>
<name>A0A4U1BYL9_9SPHI</name>
<evidence type="ECO:0000313" key="2">
    <source>
        <dbReference type="EMBL" id="TKB96539.1"/>
    </source>
</evidence>
<keyword evidence="2" id="KW-0808">Transferase</keyword>
<comment type="caution">
    <text evidence="2">The sequence shown here is derived from an EMBL/GenBank/DDBJ whole genome shotgun (WGS) entry which is preliminary data.</text>
</comment>
<dbReference type="InterPro" id="IPR000182">
    <property type="entry name" value="GNAT_dom"/>
</dbReference>
<reference evidence="2 3" key="1">
    <citation type="submission" date="2019-04" db="EMBL/GenBank/DDBJ databases">
        <title>Pedobacter sp. AR-2-6 sp. nov., isolated from Arctic soil.</title>
        <authorList>
            <person name="Dahal R.H."/>
            <person name="Kim D.-U."/>
        </authorList>
    </citation>
    <scope>NUCLEOTIDE SEQUENCE [LARGE SCALE GENOMIC DNA]</scope>
    <source>
        <strain evidence="2 3">AR-2-6</strain>
    </source>
</reference>
<dbReference type="OrthoDB" id="9796381at2"/>
<gene>
    <name evidence="2" type="ORF">FA045_17920</name>
</gene>
<dbReference type="Pfam" id="PF00583">
    <property type="entry name" value="Acetyltransf_1"/>
    <property type="match status" value="1"/>
</dbReference>
<accession>A0A4U1BYL9</accession>
<dbReference type="Proteomes" id="UP000310477">
    <property type="component" value="Unassembled WGS sequence"/>
</dbReference>
<evidence type="ECO:0000313" key="3">
    <source>
        <dbReference type="Proteomes" id="UP000310477"/>
    </source>
</evidence>
<dbReference type="SUPFAM" id="SSF55729">
    <property type="entry name" value="Acyl-CoA N-acyltransferases (Nat)"/>
    <property type="match status" value="1"/>
</dbReference>
<proteinExistence type="predicted"/>
<dbReference type="InterPro" id="IPR050276">
    <property type="entry name" value="MshD_Acetyltransferase"/>
</dbReference>
<dbReference type="InterPro" id="IPR016181">
    <property type="entry name" value="Acyl_CoA_acyltransferase"/>
</dbReference>
<organism evidence="2 3">
    <name type="scientific">Pedobacter cryotolerans</name>
    <dbReference type="NCBI Taxonomy" id="2571270"/>
    <lineage>
        <taxon>Bacteria</taxon>
        <taxon>Pseudomonadati</taxon>
        <taxon>Bacteroidota</taxon>
        <taxon>Sphingobacteriia</taxon>
        <taxon>Sphingobacteriales</taxon>
        <taxon>Sphingobacteriaceae</taxon>
        <taxon>Pedobacter</taxon>
    </lineage>
</organism>
<dbReference type="CDD" id="cd04301">
    <property type="entry name" value="NAT_SF"/>
    <property type="match status" value="1"/>
</dbReference>
<dbReference type="RefSeq" id="WP_136878459.1">
    <property type="nucleotide sequence ID" value="NZ_SWBO01000017.1"/>
</dbReference>
<dbReference type="Gene3D" id="3.40.630.30">
    <property type="match status" value="1"/>
</dbReference>